<feature type="active site" evidence="5 6">
    <location>
        <position position="205"/>
    </location>
</feature>
<feature type="domain" description="Response regulatory" evidence="8">
    <location>
        <begin position="5"/>
        <end position="122"/>
    </location>
</feature>
<dbReference type="PROSITE" id="PS50110">
    <property type="entry name" value="RESPONSE_REGULATORY"/>
    <property type="match status" value="1"/>
</dbReference>
<dbReference type="GO" id="GO:0008984">
    <property type="term" value="F:protein-glutamate methylesterase activity"/>
    <property type="evidence" value="ECO:0007669"/>
    <property type="project" value="UniProtKB-UniRule"/>
</dbReference>
<evidence type="ECO:0000256" key="5">
    <source>
        <dbReference type="HAMAP-Rule" id="MF_00099"/>
    </source>
</evidence>
<dbReference type="Proteomes" id="UP000003240">
    <property type="component" value="Unassembled WGS sequence"/>
</dbReference>
<dbReference type="Pfam" id="PF00072">
    <property type="entry name" value="Response_reg"/>
    <property type="match status" value="1"/>
</dbReference>
<dbReference type="GO" id="GO:0000156">
    <property type="term" value="F:phosphorelay response regulator activity"/>
    <property type="evidence" value="ECO:0007669"/>
    <property type="project" value="InterPro"/>
</dbReference>
<dbReference type="AlphaFoldDB" id="F7NL65"/>
<dbReference type="STRING" id="1009370.ALO_14187"/>
<reference evidence="10 11" key="1">
    <citation type="journal article" date="2011" name="EMBO J.">
        <title>Structural diversity of bacterial flagellar motors.</title>
        <authorList>
            <person name="Chen S."/>
            <person name="Beeby M."/>
            <person name="Murphy G.E."/>
            <person name="Leadbetter J.R."/>
            <person name="Hendrixson D.R."/>
            <person name="Briegel A."/>
            <person name="Li Z."/>
            <person name="Shi J."/>
            <person name="Tocheva E.I."/>
            <person name="Muller A."/>
            <person name="Dobro M.J."/>
            <person name="Jensen G.J."/>
        </authorList>
    </citation>
    <scope>NUCLEOTIDE SEQUENCE [LARGE SCALE GENOMIC DNA]</scope>
    <source>
        <strain evidence="10 11">DSM 6540</strain>
    </source>
</reference>
<dbReference type="HAMAP" id="MF_00099">
    <property type="entry name" value="CheB_chemtxs"/>
    <property type="match status" value="1"/>
</dbReference>
<dbReference type="InterPro" id="IPR000673">
    <property type="entry name" value="Sig_transdc_resp-reg_Me-estase"/>
</dbReference>
<protein>
    <recommendedName>
        <fullName evidence="5">Protein-glutamate methylesterase/protein-glutamine glutaminase</fullName>
        <ecNumber evidence="5">3.1.1.61</ecNumber>
        <ecNumber evidence="5">3.5.1.44</ecNumber>
    </recommendedName>
</protein>
<dbReference type="eggNOG" id="COG2201">
    <property type="taxonomic scope" value="Bacteria"/>
</dbReference>
<dbReference type="Gene3D" id="3.40.50.180">
    <property type="entry name" value="Methylesterase CheB, C-terminal domain"/>
    <property type="match status" value="1"/>
</dbReference>
<dbReference type="CDD" id="cd16432">
    <property type="entry name" value="CheB_Rec"/>
    <property type="match status" value="1"/>
</dbReference>
<evidence type="ECO:0000259" key="9">
    <source>
        <dbReference type="PROSITE" id="PS50122"/>
    </source>
</evidence>
<comment type="caution">
    <text evidence="10">The sequence shown here is derived from an EMBL/GenBank/DDBJ whole genome shotgun (WGS) entry which is preliminary data.</text>
</comment>
<dbReference type="CDD" id="cd17541">
    <property type="entry name" value="REC_CheB-like"/>
    <property type="match status" value="1"/>
</dbReference>
<feature type="modified residue" description="4-aspartylphosphate" evidence="5 7">
    <location>
        <position position="56"/>
    </location>
</feature>
<gene>
    <name evidence="5" type="primary">cheB</name>
    <name evidence="10" type="ORF">ALO_14187</name>
</gene>
<evidence type="ECO:0000256" key="7">
    <source>
        <dbReference type="PROSITE-ProRule" id="PRU00169"/>
    </source>
</evidence>
<dbReference type="InterPro" id="IPR008248">
    <property type="entry name" value="CheB-like"/>
</dbReference>
<comment type="PTM">
    <text evidence="5">Phosphorylated by CheA. Phosphorylation of the N-terminal regulatory domain activates the methylesterase activity.</text>
</comment>
<keyword evidence="11" id="KW-1185">Reference proteome</keyword>
<keyword evidence="5 7" id="KW-0597">Phosphoprotein</keyword>
<keyword evidence="2 5" id="KW-0145">Chemotaxis</keyword>
<dbReference type="EMBL" id="AFGF01000126">
    <property type="protein sequence ID" value="EGO63170.1"/>
    <property type="molecule type" value="Genomic_DNA"/>
</dbReference>
<dbReference type="Gene3D" id="3.40.50.2300">
    <property type="match status" value="1"/>
</dbReference>
<evidence type="ECO:0000259" key="8">
    <source>
        <dbReference type="PROSITE" id="PS50110"/>
    </source>
</evidence>
<dbReference type="InterPro" id="IPR011006">
    <property type="entry name" value="CheY-like_superfamily"/>
</dbReference>
<feature type="domain" description="CheB-type methylesterase" evidence="9">
    <location>
        <begin position="166"/>
        <end position="359"/>
    </location>
</feature>
<keyword evidence="1 5" id="KW-0963">Cytoplasm</keyword>
<proteinExistence type="inferred from homology"/>
<dbReference type="InterPro" id="IPR035909">
    <property type="entry name" value="CheB_C"/>
</dbReference>
<name>F7NL65_9FIRM</name>
<dbReference type="GO" id="GO:0050568">
    <property type="term" value="F:protein-glutamine glutaminase activity"/>
    <property type="evidence" value="ECO:0007669"/>
    <property type="project" value="UniProtKB-UniRule"/>
</dbReference>
<dbReference type="Pfam" id="PF01339">
    <property type="entry name" value="CheB_methylest"/>
    <property type="match status" value="1"/>
</dbReference>
<evidence type="ECO:0000256" key="6">
    <source>
        <dbReference type="PROSITE-ProRule" id="PRU00050"/>
    </source>
</evidence>
<dbReference type="NCBIfam" id="NF001965">
    <property type="entry name" value="PRK00742.1"/>
    <property type="match status" value="1"/>
</dbReference>
<comment type="catalytic activity">
    <reaction evidence="4 5">
        <text>[protein]-L-glutamate 5-O-methyl ester + H2O = L-glutamyl-[protein] + methanol + H(+)</text>
        <dbReference type="Rhea" id="RHEA:23236"/>
        <dbReference type="Rhea" id="RHEA-COMP:10208"/>
        <dbReference type="Rhea" id="RHEA-COMP:10311"/>
        <dbReference type="ChEBI" id="CHEBI:15377"/>
        <dbReference type="ChEBI" id="CHEBI:15378"/>
        <dbReference type="ChEBI" id="CHEBI:17790"/>
        <dbReference type="ChEBI" id="CHEBI:29973"/>
        <dbReference type="ChEBI" id="CHEBI:82795"/>
        <dbReference type="EC" id="3.1.1.61"/>
    </reaction>
</comment>
<evidence type="ECO:0000313" key="10">
    <source>
        <dbReference type="EMBL" id="EGO63170.1"/>
    </source>
</evidence>
<accession>F7NL65</accession>
<dbReference type="EC" id="3.1.1.61" evidence="5"/>
<dbReference type="PROSITE" id="PS50122">
    <property type="entry name" value="CHEB"/>
    <property type="match status" value="1"/>
</dbReference>
<dbReference type="EC" id="3.5.1.44" evidence="5"/>
<evidence type="ECO:0000256" key="1">
    <source>
        <dbReference type="ARBA" id="ARBA00022490"/>
    </source>
</evidence>
<evidence type="ECO:0000256" key="4">
    <source>
        <dbReference type="ARBA" id="ARBA00048267"/>
    </source>
</evidence>
<feature type="active site" evidence="5 6">
    <location>
        <position position="301"/>
    </location>
</feature>
<dbReference type="PIRSF" id="PIRSF000876">
    <property type="entry name" value="RR_chemtxs_CheB"/>
    <property type="match status" value="1"/>
</dbReference>
<dbReference type="SUPFAM" id="SSF52738">
    <property type="entry name" value="Methylesterase CheB, C-terminal domain"/>
    <property type="match status" value="1"/>
</dbReference>
<comment type="catalytic activity">
    <reaction evidence="5">
        <text>L-glutaminyl-[protein] + H2O = L-glutamyl-[protein] + NH4(+)</text>
        <dbReference type="Rhea" id="RHEA:16441"/>
        <dbReference type="Rhea" id="RHEA-COMP:10207"/>
        <dbReference type="Rhea" id="RHEA-COMP:10208"/>
        <dbReference type="ChEBI" id="CHEBI:15377"/>
        <dbReference type="ChEBI" id="CHEBI:28938"/>
        <dbReference type="ChEBI" id="CHEBI:29973"/>
        <dbReference type="ChEBI" id="CHEBI:30011"/>
        <dbReference type="EC" id="3.5.1.44"/>
    </reaction>
</comment>
<dbReference type="GO" id="GO:0005737">
    <property type="term" value="C:cytoplasm"/>
    <property type="evidence" value="ECO:0007669"/>
    <property type="project" value="UniProtKB-SubCell"/>
</dbReference>
<organism evidence="10 11">
    <name type="scientific">Acetonema longum DSM 6540</name>
    <dbReference type="NCBI Taxonomy" id="1009370"/>
    <lineage>
        <taxon>Bacteria</taxon>
        <taxon>Bacillati</taxon>
        <taxon>Bacillota</taxon>
        <taxon>Negativicutes</taxon>
        <taxon>Acetonemataceae</taxon>
        <taxon>Acetonema</taxon>
    </lineage>
</organism>
<dbReference type="SMART" id="SM00448">
    <property type="entry name" value="REC"/>
    <property type="match status" value="1"/>
</dbReference>
<comment type="domain">
    <text evidence="5">Contains a C-terminal catalytic domain, and an N-terminal region which modulates catalytic activity.</text>
</comment>
<feature type="active site" evidence="5 6">
    <location>
        <position position="178"/>
    </location>
</feature>
<dbReference type="PANTHER" id="PTHR42872:SF6">
    <property type="entry name" value="PROTEIN-GLUTAMATE METHYLESTERASE_PROTEIN-GLUTAMINE GLUTAMINASE"/>
    <property type="match status" value="1"/>
</dbReference>
<comment type="subcellular location">
    <subcellularLocation>
        <location evidence="5">Cytoplasm</location>
    </subcellularLocation>
</comment>
<sequence length="363" mass="39088">MGMIKVLIVDDSAFMRKVLSDLFVAAPDFVVVDVARNGNEAIEKVQKLQPDVITMDVEMPIMNGIQALEAIMKIRPTPVVMISSLTRTGAEATIQALEAGAVDFVAKTAGPISKIDNIIDEILEKCREASKVDMKRLVMKPSPEIQWGNLPTKKPSSERYSLSPSQSAGERIVAIGTSTGGPRALQEILTQLPTELPSGVVIVQHMPPGFTKSLAERLNTLSALKVKEAEHDDVIQNGVAYIAPGDYHMVLAREGSRTVIKLNQELPIGGHRPSVDPMLESVAKIYAENAIGVILTGMGHDGSKGLKTIKERRGTTIAEDASTTVVFGMPKSAIELGVVDKILPLHNIAAEITRQLQSRHGGV</sequence>
<evidence type="ECO:0000256" key="3">
    <source>
        <dbReference type="ARBA" id="ARBA00022801"/>
    </source>
</evidence>
<dbReference type="PANTHER" id="PTHR42872">
    <property type="entry name" value="PROTEIN-GLUTAMATE METHYLESTERASE/PROTEIN-GLUTAMINE GLUTAMINASE"/>
    <property type="match status" value="1"/>
</dbReference>
<dbReference type="NCBIfam" id="NF009206">
    <property type="entry name" value="PRK12555.1"/>
    <property type="match status" value="1"/>
</dbReference>
<dbReference type="InterPro" id="IPR001789">
    <property type="entry name" value="Sig_transdc_resp-reg_receiver"/>
</dbReference>
<evidence type="ECO:0000313" key="11">
    <source>
        <dbReference type="Proteomes" id="UP000003240"/>
    </source>
</evidence>
<evidence type="ECO:0000256" key="2">
    <source>
        <dbReference type="ARBA" id="ARBA00022500"/>
    </source>
</evidence>
<comment type="function">
    <text evidence="5">Involved in chemotaxis. Part of a chemotaxis signal transduction system that modulates chemotaxis in response to various stimuli. Catalyzes the demethylation of specific methylglutamate residues introduced into the chemoreceptors (methyl-accepting chemotaxis proteins or MCP) by CheR. Also mediates the irreversible deamidation of specific glutamine residues to glutamic acid.</text>
</comment>
<comment type="similarity">
    <text evidence="5">Belongs to the CheB family.</text>
</comment>
<dbReference type="GO" id="GO:0006935">
    <property type="term" value="P:chemotaxis"/>
    <property type="evidence" value="ECO:0007669"/>
    <property type="project" value="UniProtKB-UniRule"/>
</dbReference>
<keyword evidence="3 5" id="KW-0378">Hydrolase</keyword>
<dbReference type="SUPFAM" id="SSF52172">
    <property type="entry name" value="CheY-like"/>
    <property type="match status" value="1"/>
</dbReference>